<name>A0A0A9BUL1_ARUDO</name>
<proteinExistence type="predicted"/>
<dbReference type="EMBL" id="GBRH01232002">
    <property type="protein sequence ID" value="JAD65893.1"/>
    <property type="molecule type" value="Transcribed_RNA"/>
</dbReference>
<reference evidence="1" key="1">
    <citation type="submission" date="2014-09" db="EMBL/GenBank/DDBJ databases">
        <authorList>
            <person name="Magalhaes I.L.F."/>
            <person name="Oliveira U."/>
            <person name="Santos F.R."/>
            <person name="Vidigal T.H.D.A."/>
            <person name="Brescovit A.D."/>
            <person name="Santos A.J."/>
        </authorList>
    </citation>
    <scope>NUCLEOTIDE SEQUENCE</scope>
    <source>
        <tissue evidence="1">Shoot tissue taken approximately 20 cm above the soil surface</tissue>
    </source>
</reference>
<accession>A0A0A9BUL1</accession>
<protein>
    <submittedName>
        <fullName evidence="1">Uncharacterized protein</fullName>
    </submittedName>
</protein>
<evidence type="ECO:0000313" key="1">
    <source>
        <dbReference type="EMBL" id="JAD65893.1"/>
    </source>
</evidence>
<reference evidence="1" key="2">
    <citation type="journal article" date="2015" name="Data Brief">
        <title>Shoot transcriptome of the giant reed, Arundo donax.</title>
        <authorList>
            <person name="Barrero R.A."/>
            <person name="Guerrero F.D."/>
            <person name="Moolhuijzen P."/>
            <person name="Goolsby J.A."/>
            <person name="Tidwell J."/>
            <person name="Bellgard S.E."/>
            <person name="Bellgard M.I."/>
        </authorList>
    </citation>
    <scope>NUCLEOTIDE SEQUENCE</scope>
    <source>
        <tissue evidence="1">Shoot tissue taken approximately 20 cm above the soil surface</tissue>
    </source>
</reference>
<organism evidence="1">
    <name type="scientific">Arundo donax</name>
    <name type="common">Giant reed</name>
    <name type="synonym">Donax arundinaceus</name>
    <dbReference type="NCBI Taxonomy" id="35708"/>
    <lineage>
        <taxon>Eukaryota</taxon>
        <taxon>Viridiplantae</taxon>
        <taxon>Streptophyta</taxon>
        <taxon>Embryophyta</taxon>
        <taxon>Tracheophyta</taxon>
        <taxon>Spermatophyta</taxon>
        <taxon>Magnoliopsida</taxon>
        <taxon>Liliopsida</taxon>
        <taxon>Poales</taxon>
        <taxon>Poaceae</taxon>
        <taxon>PACMAD clade</taxon>
        <taxon>Arundinoideae</taxon>
        <taxon>Arundineae</taxon>
        <taxon>Arundo</taxon>
    </lineage>
</organism>
<sequence length="14" mass="1794">MKAFLVTFHQIRFR</sequence>